<reference evidence="1" key="2">
    <citation type="submission" date="2020-09" db="EMBL/GenBank/DDBJ databases">
        <authorList>
            <person name="Sun Q."/>
            <person name="Ohkuma M."/>
        </authorList>
    </citation>
    <scope>NUCLEOTIDE SEQUENCE</scope>
    <source>
        <strain evidence="1">JCM 19596</strain>
    </source>
</reference>
<dbReference type="Proteomes" id="UP000607197">
    <property type="component" value="Unassembled WGS sequence"/>
</dbReference>
<evidence type="ECO:0000313" key="1">
    <source>
        <dbReference type="EMBL" id="GGL65078.1"/>
    </source>
</evidence>
<dbReference type="AlphaFoldDB" id="A0A830FDS9"/>
<proteinExistence type="predicted"/>
<protein>
    <submittedName>
        <fullName evidence="1">Uncharacterized protein</fullName>
    </submittedName>
</protein>
<dbReference type="OrthoDB" id="193844at2157"/>
<dbReference type="EMBL" id="BMPG01000003">
    <property type="protein sequence ID" value="GGL65078.1"/>
    <property type="molecule type" value="Genomic_DNA"/>
</dbReference>
<reference evidence="1" key="1">
    <citation type="journal article" date="2014" name="Int. J. Syst. Evol. Microbiol.">
        <title>Complete genome sequence of Corynebacterium casei LMG S-19264T (=DSM 44701T), isolated from a smear-ripened cheese.</title>
        <authorList>
            <consortium name="US DOE Joint Genome Institute (JGI-PGF)"/>
            <person name="Walter F."/>
            <person name="Albersmeier A."/>
            <person name="Kalinowski J."/>
            <person name="Ruckert C."/>
        </authorList>
    </citation>
    <scope>NUCLEOTIDE SEQUENCE</scope>
    <source>
        <strain evidence="1">JCM 19596</strain>
    </source>
</reference>
<gene>
    <name evidence="1" type="ORF">GCM10009039_23810</name>
</gene>
<sequence length="48" mass="5479">MLSANREKIRNKSSPIYQAIEKQLSYSLSKITSDPWFKEYSINAASPS</sequence>
<evidence type="ECO:0000313" key="2">
    <source>
        <dbReference type="Proteomes" id="UP000607197"/>
    </source>
</evidence>
<keyword evidence="2" id="KW-1185">Reference proteome</keyword>
<organism evidence="1 2">
    <name type="scientific">Halocalculus aciditolerans</name>
    <dbReference type="NCBI Taxonomy" id="1383812"/>
    <lineage>
        <taxon>Archaea</taxon>
        <taxon>Methanobacteriati</taxon>
        <taxon>Methanobacteriota</taxon>
        <taxon>Stenosarchaea group</taxon>
        <taxon>Halobacteria</taxon>
        <taxon>Halobacteriales</taxon>
        <taxon>Halobacteriaceae</taxon>
        <taxon>Halocalculus</taxon>
    </lineage>
</organism>
<name>A0A830FDS9_9EURY</name>
<dbReference type="RefSeq" id="WP_188979232.1">
    <property type="nucleotide sequence ID" value="NZ_BMPG01000003.1"/>
</dbReference>
<accession>A0A830FDS9</accession>
<comment type="caution">
    <text evidence="1">The sequence shown here is derived from an EMBL/GenBank/DDBJ whole genome shotgun (WGS) entry which is preliminary data.</text>
</comment>